<dbReference type="PANTHER" id="PTHR42929">
    <property type="entry name" value="INNER MEMBRANE ABC TRANSPORTER PERMEASE PROTEIN YDCU-RELATED-RELATED"/>
    <property type="match status" value="1"/>
</dbReference>
<evidence type="ECO:0000256" key="4">
    <source>
        <dbReference type="ARBA" id="ARBA00022475"/>
    </source>
</evidence>
<feature type="domain" description="ABC transmembrane type-1" evidence="9">
    <location>
        <begin position="54"/>
        <end position="262"/>
    </location>
</feature>
<accession>A0A0D2J4L5</accession>
<feature type="transmembrane region" description="Helical" evidence="8">
    <location>
        <begin position="198"/>
        <end position="221"/>
    </location>
</feature>
<reference evidence="10 11" key="1">
    <citation type="submission" date="2013-11" db="EMBL/GenBank/DDBJ databases">
        <title>Metagenomic analysis of a methanogenic consortium involved in long chain n-alkane degradation.</title>
        <authorList>
            <person name="Davidova I.A."/>
            <person name="Callaghan A.V."/>
            <person name="Wawrik B."/>
            <person name="Pruitt S."/>
            <person name="Marks C."/>
            <person name="Duncan K.E."/>
            <person name="Suflita J.M."/>
        </authorList>
    </citation>
    <scope>NUCLEOTIDE SEQUENCE [LARGE SCALE GENOMIC DNA]</scope>
    <source>
        <strain evidence="10 11">SPR</strain>
    </source>
</reference>
<proteinExistence type="inferred from homology"/>
<sequence length="276" mass="29386">MRRRWLLFLLAGPGALFLLLFFLTPLFGVVTEAFGNGGVAFWGLFEGNLFWSGLKGSIVLATVTAGVSLMVGFGVAYHLARLSQKVRSFLLALLSLPLTFSGLIVAYGFILSFGRAGFITLLLAKVGVDPTEFAGFIYSPYGLGFAYAYYLIPRVVLIILPVLINFDSSQLLAAQSLGASRFRSVAEILLPQIMPSLFTAYCLVAAVALGAYGTALALVGTQVNILPLQLFSKISETGSDFPAAAALSVVLLALCSFIMAAGEGFASFKERGHQEA</sequence>
<keyword evidence="4" id="KW-1003">Cell membrane</keyword>
<dbReference type="InterPro" id="IPR000515">
    <property type="entry name" value="MetI-like"/>
</dbReference>
<comment type="caution">
    <text evidence="10">The sequence shown here is derived from an EMBL/GenBank/DDBJ whole genome shotgun (WGS) entry which is preliminary data.</text>
</comment>
<evidence type="ECO:0000313" key="11">
    <source>
        <dbReference type="Proteomes" id="UP000032233"/>
    </source>
</evidence>
<dbReference type="GO" id="GO:0005886">
    <property type="term" value="C:plasma membrane"/>
    <property type="evidence" value="ECO:0007669"/>
    <property type="project" value="UniProtKB-SubCell"/>
</dbReference>
<dbReference type="Gene3D" id="1.10.3720.10">
    <property type="entry name" value="MetI-like"/>
    <property type="match status" value="1"/>
</dbReference>
<dbReference type="OrthoDB" id="44077at2"/>
<organism evidence="10 11">
    <name type="scientific">Dethiosulfatarculus sandiegensis</name>
    <dbReference type="NCBI Taxonomy" id="1429043"/>
    <lineage>
        <taxon>Bacteria</taxon>
        <taxon>Pseudomonadati</taxon>
        <taxon>Thermodesulfobacteriota</taxon>
        <taxon>Desulfarculia</taxon>
        <taxon>Desulfarculales</taxon>
        <taxon>Desulfarculaceae</taxon>
        <taxon>Dethiosulfatarculus</taxon>
    </lineage>
</organism>
<dbReference type="Pfam" id="PF00528">
    <property type="entry name" value="BPD_transp_1"/>
    <property type="match status" value="1"/>
</dbReference>
<feature type="transmembrane region" description="Helical" evidence="8">
    <location>
        <begin position="147"/>
        <end position="166"/>
    </location>
</feature>
<feature type="transmembrane region" description="Helical" evidence="8">
    <location>
        <begin position="57"/>
        <end position="77"/>
    </location>
</feature>
<dbReference type="Proteomes" id="UP000032233">
    <property type="component" value="Unassembled WGS sequence"/>
</dbReference>
<dbReference type="GO" id="GO:0055085">
    <property type="term" value="P:transmembrane transport"/>
    <property type="evidence" value="ECO:0007669"/>
    <property type="project" value="InterPro"/>
</dbReference>
<dbReference type="EMBL" id="AZAC01000019">
    <property type="protein sequence ID" value="KIX13034.1"/>
    <property type="molecule type" value="Genomic_DNA"/>
</dbReference>
<evidence type="ECO:0000256" key="8">
    <source>
        <dbReference type="RuleBase" id="RU363032"/>
    </source>
</evidence>
<evidence type="ECO:0000313" key="10">
    <source>
        <dbReference type="EMBL" id="KIX13034.1"/>
    </source>
</evidence>
<feature type="transmembrane region" description="Helical" evidence="8">
    <location>
        <begin position="241"/>
        <end position="261"/>
    </location>
</feature>
<comment type="similarity">
    <text evidence="2">Belongs to the binding-protein-dependent transport system permease family. CysTW subfamily.</text>
</comment>
<evidence type="ECO:0000256" key="5">
    <source>
        <dbReference type="ARBA" id="ARBA00022692"/>
    </source>
</evidence>
<dbReference type="PANTHER" id="PTHR42929:SF1">
    <property type="entry name" value="INNER MEMBRANE ABC TRANSPORTER PERMEASE PROTEIN YDCU-RELATED"/>
    <property type="match status" value="1"/>
</dbReference>
<dbReference type="PATRIC" id="fig|1429043.3.peg.3348"/>
<protein>
    <submittedName>
        <fullName evidence="10">ABC transporter permease</fullName>
    </submittedName>
</protein>
<evidence type="ECO:0000256" key="2">
    <source>
        <dbReference type="ARBA" id="ARBA00007069"/>
    </source>
</evidence>
<comment type="subcellular location">
    <subcellularLocation>
        <location evidence="1 8">Cell membrane</location>
        <topology evidence="1 8">Multi-pass membrane protein</topology>
    </subcellularLocation>
</comment>
<name>A0A0D2J4L5_9BACT</name>
<keyword evidence="5 8" id="KW-0812">Transmembrane</keyword>
<gene>
    <name evidence="10" type="ORF">X474_15835</name>
</gene>
<keyword evidence="6 8" id="KW-1133">Transmembrane helix</keyword>
<dbReference type="RefSeq" id="WP_044349838.1">
    <property type="nucleotide sequence ID" value="NZ_AZAC01000019.1"/>
</dbReference>
<dbReference type="AlphaFoldDB" id="A0A0D2J4L5"/>
<evidence type="ECO:0000256" key="6">
    <source>
        <dbReference type="ARBA" id="ARBA00022989"/>
    </source>
</evidence>
<evidence type="ECO:0000256" key="7">
    <source>
        <dbReference type="ARBA" id="ARBA00023136"/>
    </source>
</evidence>
<evidence type="ECO:0000259" key="9">
    <source>
        <dbReference type="PROSITE" id="PS50928"/>
    </source>
</evidence>
<keyword evidence="3 8" id="KW-0813">Transport</keyword>
<dbReference type="STRING" id="1429043.X474_15835"/>
<evidence type="ECO:0000256" key="1">
    <source>
        <dbReference type="ARBA" id="ARBA00004651"/>
    </source>
</evidence>
<dbReference type="CDD" id="cd06261">
    <property type="entry name" value="TM_PBP2"/>
    <property type="match status" value="1"/>
</dbReference>
<evidence type="ECO:0000256" key="3">
    <source>
        <dbReference type="ARBA" id="ARBA00022448"/>
    </source>
</evidence>
<feature type="transmembrane region" description="Helical" evidence="8">
    <location>
        <begin position="89"/>
        <end position="113"/>
    </location>
</feature>
<keyword evidence="11" id="KW-1185">Reference proteome</keyword>
<dbReference type="SUPFAM" id="SSF161098">
    <property type="entry name" value="MetI-like"/>
    <property type="match status" value="1"/>
</dbReference>
<dbReference type="PROSITE" id="PS50928">
    <property type="entry name" value="ABC_TM1"/>
    <property type="match status" value="1"/>
</dbReference>
<keyword evidence="7 8" id="KW-0472">Membrane</keyword>
<dbReference type="InterPro" id="IPR035906">
    <property type="entry name" value="MetI-like_sf"/>
</dbReference>
<dbReference type="InParanoid" id="A0A0D2J4L5"/>